<dbReference type="KEGG" id="gsn:YC6258_00845"/>
<dbReference type="HOGENOM" id="CLU_3216879_0_0_6"/>
<name>A0A0C5V003_9GAMM</name>
<dbReference type="Proteomes" id="UP000032266">
    <property type="component" value="Chromosome"/>
</dbReference>
<protein>
    <submittedName>
        <fullName evidence="1">Uncharacterized protein</fullName>
    </submittedName>
</protein>
<reference evidence="1 2" key="1">
    <citation type="submission" date="2014-01" db="EMBL/GenBank/DDBJ databases">
        <title>Full genme sequencing of cellulolytic bacterium Gynuella sunshinyii YC6258T gen. nov., sp. nov.</title>
        <authorList>
            <person name="Khan H."/>
            <person name="Chung E.J."/>
            <person name="Chung Y.R."/>
        </authorList>
    </citation>
    <scope>NUCLEOTIDE SEQUENCE [LARGE SCALE GENOMIC DNA]</scope>
    <source>
        <strain evidence="1 2">YC6258</strain>
    </source>
</reference>
<accession>A0A0C5V003</accession>
<sequence length="44" mass="5006">MNSASELDEIRVGQLKEDAPVHDIQLMEKVVEAFNLRCALHKVQ</sequence>
<proteinExistence type="predicted"/>
<gene>
    <name evidence="1" type="ORF">YC6258_00845</name>
</gene>
<evidence type="ECO:0000313" key="2">
    <source>
        <dbReference type="Proteomes" id="UP000032266"/>
    </source>
</evidence>
<organism evidence="1 2">
    <name type="scientific">Gynuella sunshinyii YC6258</name>
    <dbReference type="NCBI Taxonomy" id="1445510"/>
    <lineage>
        <taxon>Bacteria</taxon>
        <taxon>Pseudomonadati</taxon>
        <taxon>Pseudomonadota</taxon>
        <taxon>Gammaproteobacteria</taxon>
        <taxon>Oceanospirillales</taxon>
        <taxon>Saccharospirillaceae</taxon>
        <taxon>Gynuella</taxon>
    </lineage>
</organism>
<dbReference type="AlphaFoldDB" id="A0A0C5V003"/>
<dbReference type="EMBL" id="CP007142">
    <property type="protein sequence ID" value="AJQ92895.1"/>
    <property type="molecule type" value="Genomic_DNA"/>
</dbReference>
<keyword evidence="2" id="KW-1185">Reference proteome</keyword>
<evidence type="ECO:0000313" key="1">
    <source>
        <dbReference type="EMBL" id="AJQ92895.1"/>
    </source>
</evidence>